<dbReference type="EMBL" id="CP032514">
    <property type="protein sequence ID" value="AYD88989.1"/>
    <property type="molecule type" value="Genomic_DNA"/>
</dbReference>
<protein>
    <submittedName>
        <fullName evidence="2">Uncharacterized protein</fullName>
    </submittedName>
</protein>
<reference evidence="2 3" key="1">
    <citation type="submission" date="2018-09" db="EMBL/GenBank/DDBJ databases">
        <authorList>
            <person name="Li J."/>
        </authorList>
    </citation>
    <scope>NUCLEOTIDE SEQUENCE [LARGE SCALE GENOMIC DNA]</scope>
    <source>
        <strain evidence="2 3">2129</strain>
    </source>
</reference>
<name>A0ABN5PM29_9ACTO</name>
<organism evidence="2 3">
    <name type="scientific">Actinomyces lilanjuaniae</name>
    <dbReference type="NCBI Taxonomy" id="2321394"/>
    <lineage>
        <taxon>Bacteria</taxon>
        <taxon>Bacillati</taxon>
        <taxon>Actinomycetota</taxon>
        <taxon>Actinomycetes</taxon>
        <taxon>Actinomycetales</taxon>
        <taxon>Actinomycetaceae</taxon>
        <taxon>Actinomyces</taxon>
    </lineage>
</organism>
<dbReference type="Proteomes" id="UP000273001">
    <property type="component" value="Chromosome"/>
</dbReference>
<accession>A0ABN5PM29</accession>
<gene>
    <name evidence="2" type="ORF">D5R93_01030</name>
</gene>
<dbReference type="Pfam" id="PF13376">
    <property type="entry name" value="OmdA"/>
    <property type="match status" value="1"/>
</dbReference>
<evidence type="ECO:0000313" key="3">
    <source>
        <dbReference type="Proteomes" id="UP000273001"/>
    </source>
</evidence>
<sequence length="113" mass="12721">MALPGCRHGDCPGQRALPRRHRARAVLRLGRQQGREARPRQLLPEVPPAQPQEQLGAGQQALTRFSAFPSSSPRLILLWMSSAKKLETRQRRITRTVELAAHSIRANHPSHRS</sequence>
<evidence type="ECO:0000256" key="1">
    <source>
        <dbReference type="SAM" id="MobiDB-lite"/>
    </source>
</evidence>
<keyword evidence="3" id="KW-1185">Reference proteome</keyword>
<evidence type="ECO:0000313" key="2">
    <source>
        <dbReference type="EMBL" id="AYD88989.1"/>
    </source>
</evidence>
<feature type="region of interest" description="Disordered" evidence="1">
    <location>
        <begin position="29"/>
        <end position="58"/>
    </location>
</feature>
<proteinExistence type="predicted"/>